<proteinExistence type="inferred from homology"/>
<evidence type="ECO:0000259" key="2">
    <source>
        <dbReference type="Pfam" id="PF06429"/>
    </source>
</evidence>
<dbReference type="InterPro" id="IPR020013">
    <property type="entry name" value="Flagellar_FlgE/F/G"/>
</dbReference>
<feature type="domain" description="Flagellar basal-body/hook protein C-terminal" evidence="2">
    <location>
        <begin position="205"/>
        <end position="249"/>
    </location>
</feature>
<comment type="similarity">
    <text evidence="1">Belongs to the flagella basal body rod proteins family.</text>
</comment>
<evidence type="ECO:0000259" key="3">
    <source>
        <dbReference type="Pfam" id="PF22692"/>
    </source>
</evidence>
<dbReference type="SUPFAM" id="SSF117143">
    <property type="entry name" value="Flagellar hook protein flgE"/>
    <property type="match status" value="1"/>
</dbReference>
<dbReference type="PANTHER" id="PTHR30435:SF19">
    <property type="entry name" value="FLAGELLAR BASAL-BODY ROD PROTEIN FLGG"/>
    <property type="match status" value="1"/>
</dbReference>
<dbReference type="InterPro" id="IPR010930">
    <property type="entry name" value="Flg_bb/hook_C_dom"/>
</dbReference>
<protein>
    <recommendedName>
        <fullName evidence="5">Flagellar basal-body/hook protein C-terminal domain-containing protein</fullName>
    </recommendedName>
</protein>
<dbReference type="EMBL" id="UINC01018270">
    <property type="protein sequence ID" value="SVA76594.1"/>
    <property type="molecule type" value="Genomic_DNA"/>
</dbReference>
<dbReference type="PANTHER" id="PTHR30435">
    <property type="entry name" value="FLAGELLAR PROTEIN"/>
    <property type="match status" value="1"/>
</dbReference>
<name>A0A381YHV5_9ZZZZ</name>
<dbReference type="Pfam" id="PF22692">
    <property type="entry name" value="LlgE_F_G_D1"/>
    <property type="match status" value="1"/>
</dbReference>
<feature type="domain" description="Flagellar hook protein FlgE/F/G-like D1" evidence="3">
    <location>
        <begin position="89"/>
        <end position="157"/>
    </location>
</feature>
<dbReference type="Pfam" id="PF06429">
    <property type="entry name" value="Flg_bbr_C"/>
    <property type="match status" value="1"/>
</dbReference>
<sequence length="255" mass="27518">MNISLYQAATALEGAQQRQNVIAENLAASSIPGFKRNTVGFHAVNAAMFNDAMQATDKSQLQYMLPRITGHIDFSQGTLVRTGDNNSLAIDGPGFFTVTGPDDSTVYTRDGSFHVNSDGELVTKEGYPLRQAGGGAPITVATDTDAPITISPDGMVSQGGAPLGQLQLMNFSNEDLKLLKRINSGYYMANGATPNPVNLTETKVAQGFLEGSNTTPMHEMSELMSSLRHFEANQKIMKIHDEQMGKMIRELGKTQ</sequence>
<gene>
    <name evidence="4" type="ORF">METZ01_LOCUS129448</name>
</gene>
<dbReference type="InterPro" id="IPR037925">
    <property type="entry name" value="FlgE/F/G-like"/>
</dbReference>
<accession>A0A381YHV5</accession>
<dbReference type="GO" id="GO:0009288">
    <property type="term" value="C:bacterial-type flagellum"/>
    <property type="evidence" value="ECO:0007669"/>
    <property type="project" value="TreeGrafter"/>
</dbReference>
<evidence type="ECO:0000256" key="1">
    <source>
        <dbReference type="ARBA" id="ARBA00009677"/>
    </source>
</evidence>
<organism evidence="4">
    <name type="scientific">marine metagenome</name>
    <dbReference type="NCBI Taxonomy" id="408172"/>
    <lineage>
        <taxon>unclassified sequences</taxon>
        <taxon>metagenomes</taxon>
        <taxon>ecological metagenomes</taxon>
    </lineage>
</organism>
<evidence type="ECO:0000313" key="4">
    <source>
        <dbReference type="EMBL" id="SVA76594.1"/>
    </source>
</evidence>
<evidence type="ECO:0008006" key="5">
    <source>
        <dbReference type="Google" id="ProtNLM"/>
    </source>
</evidence>
<reference evidence="4" key="1">
    <citation type="submission" date="2018-05" db="EMBL/GenBank/DDBJ databases">
        <authorList>
            <person name="Lanie J.A."/>
            <person name="Ng W.-L."/>
            <person name="Kazmierczak K.M."/>
            <person name="Andrzejewski T.M."/>
            <person name="Davidsen T.M."/>
            <person name="Wayne K.J."/>
            <person name="Tettelin H."/>
            <person name="Glass J.I."/>
            <person name="Rusch D."/>
            <person name="Podicherti R."/>
            <person name="Tsui H.-C.T."/>
            <person name="Winkler M.E."/>
        </authorList>
    </citation>
    <scope>NUCLEOTIDE SEQUENCE</scope>
</reference>
<dbReference type="GO" id="GO:0071978">
    <property type="term" value="P:bacterial-type flagellum-dependent swarming motility"/>
    <property type="evidence" value="ECO:0007669"/>
    <property type="project" value="TreeGrafter"/>
</dbReference>
<dbReference type="InterPro" id="IPR053967">
    <property type="entry name" value="LlgE_F_G-like_D1"/>
</dbReference>
<dbReference type="NCBIfam" id="TIGR03506">
    <property type="entry name" value="FlgEFG_subfam"/>
    <property type="match status" value="1"/>
</dbReference>
<dbReference type="AlphaFoldDB" id="A0A381YHV5"/>